<reference evidence="3" key="4">
    <citation type="submission" date="2006-11" db="EMBL/GenBank/DDBJ databases">
        <title>.</title>
        <authorList>
            <person name="Buell C."/>
            <person name="Yuan Q."/>
            <person name="Ouyang S."/>
            <person name="Liu J."/>
            <person name="Wang A."/>
            <person name="Maiti R."/>
            <person name="Lin H."/>
            <person name="Zhu W."/>
            <person name="Hamilton J."/>
            <person name="Jones K."/>
            <person name="Tallon L."/>
            <person name="Feldblyum T."/>
            <person name="Tsitrin T."/>
            <person name="Bera J."/>
            <person name="Kim M."/>
            <person name="Jin S."/>
            <person name="Fadrosh D."/>
            <person name="Vuong H."/>
            <person name="Overton II L."/>
            <person name="Reardon M."/>
            <person name="Weaver B."/>
            <person name="Johri S."/>
            <person name="Lewis M."/>
            <person name="Utterback T."/>
            <person name="Van Aken S."/>
            <person name="Wortman J."/>
            <person name="Haas B."/>
            <person name="Koo H."/>
            <person name="Zismann V."/>
            <person name="Hsiao J."/>
            <person name="Iobst S."/>
            <person name="de Vazeilles A."/>
            <person name="White O."/>
            <person name="Salzberg S."/>
            <person name="Fraser C."/>
        </authorList>
    </citation>
    <scope>NUCLEOTIDE SEQUENCE</scope>
</reference>
<sequence length="400" mass="45177">MALVDGTRHEKLVDLPPTLGLLCRKTSKPSTNTLAQNLEDGGMGFHRYYQRRITRTGFRAITTCRLPLTNSWDTQQTKVLTVKYYDLRTVNTLTKPSNLGFAITGTPLTEIDLHNLQLNAQAMNAWFNSLSQEEFDRVSNLATAYEIWNKLAEIHEGTSEYKDAKLHFLKIQYVTFSMLPHESVNDMYGRLNVIVNDLKGLGATYTDLEVAQKMLRSLQEKYETLVTMLINSDMSRMTPASLLGKINTNDMYKLKKKEMEEASPSKKCIALQAKVEDKGKSKVNEANDDLEEEIASLARSEKGHFASKCPSKDDDGDKSFKKKSGGNKLMKKLKKEGKKIEAFIGQWDSNEESSAVTSRNSQIEFQAECVLKPLSRTGQGTQTTKLTYRSTSYEPYRSVT</sequence>
<name>Q53RN5_ORYSJ</name>
<accession>Q53RN5</accession>
<dbReference type="EMBL" id="AC084767">
    <property type="protein sequence ID" value="AAX95628.1"/>
    <property type="molecule type" value="Genomic_DNA"/>
</dbReference>
<evidence type="ECO:0000256" key="1">
    <source>
        <dbReference type="SAM" id="MobiDB-lite"/>
    </source>
</evidence>
<evidence type="ECO:0000313" key="2">
    <source>
        <dbReference type="EMBL" id="AAK92686.1"/>
    </source>
</evidence>
<feature type="region of interest" description="Disordered" evidence="1">
    <location>
        <begin position="374"/>
        <end position="400"/>
    </location>
</feature>
<dbReference type="Proteomes" id="UP000000763">
    <property type="component" value="Chromosome 3"/>
</dbReference>
<feature type="compositionally biased region" description="Polar residues" evidence="1">
    <location>
        <begin position="376"/>
        <end position="400"/>
    </location>
</feature>
<organism evidence="3 4">
    <name type="scientific">Oryza sativa subsp. japonica</name>
    <name type="common">Rice</name>
    <dbReference type="NCBI Taxonomy" id="39947"/>
    <lineage>
        <taxon>Eukaryota</taxon>
        <taxon>Viridiplantae</taxon>
        <taxon>Streptophyta</taxon>
        <taxon>Embryophyta</taxon>
        <taxon>Tracheophyta</taxon>
        <taxon>Spermatophyta</taxon>
        <taxon>Magnoliopsida</taxon>
        <taxon>Liliopsida</taxon>
        <taxon>Poales</taxon>
        <taxon>Poaceae</taxon>
        <taxon>BOP clade</taxon>
        <taxon>Oryzoideae</taxon>
        <taxon>Oryzeae</taxon>
        <taxon>Oryzinae</taxon>
        <taxon>Oryza</taxon>
        <taxon>Oryza sativa</taxon>
    </lineage>
</organism>
<dbReference type="PANTHER" id="PTHR34676">
    <property type="entry name" value="DUF4219 DOMAIN-CONTAINING PROTEIN-RELATED"/>
    <property type="match status" value="1"/>
</dbReference>
<reference evidence="4" key="1">
    <citation type="journal article" date="2005" name="Nature">
        <title>The map-based sequence of the rice genome.</title>
        <authorList>
            <consortium name="International rice genome sequencing project (IRGSP)"/>
            <person name="Matsumoto T."/>
            <person name="Wu J."/>
            <person name="Kanamori H."/>
            <person name="Katayose Y."/>
            <person name="Fujisawa M."/>
            <person name="Namiki N."/>
            <person name="Mizuno H."/>
            <person name="Yamamoto K."/>
            <person name="Antonio B.A."/>
            <person name="Baba T."/>
            <person name="Sakata K."/>
            <person name="Nagamura Y."/>
            <person name="Aoki H."/>
            <person name="Arikawa K."/>
            <person name="Arita K."/>
            <person name="Bito T."/>
            <person name="Chiden Y."/>
            <person name="Fujitsuka N."/>
            <person name="Fukunaka R."/>
            <person name="Hamada M."/>
            <person name="Harada C."/>
            <person name="Hayashi A."/>
            <person name="Hijishita S."/>
            <person name="Honda M."/>
            <person name="Hosokawa S."/>
            <person name="Ichikawa Y."/>
            <person name="Idonuma A."/>
            <person name="Iijima M."/>
            <person name="Ikeda M."/>
            <person name="Ikeno M."/>
            <person name="Ito K."/>
            <person name="Ito S."/>
            <person name="Ito T."/>
            <person name="Ito Y."/>
            <person name="Ito Y."/>
            <person name="Iwabuchi A."/>
            <person name="Kamiya K."/>
            <person name="Karasawa W."/>
            <person name="Kurita K."/>
            <person name="Katagiri S."/>
            <person name="Kikuta A."/>
            <person name="Kobayashi H."/>
            <person name="Kobayashi N."/>
            <person name="Machita K."/>
            <person name="Maehara T."/>
            <person name="Masukawa M."/>
            <person name="Mizubayashi T."/>
            <person name="Mukai Y."/>
            <person name="Nagasaki H."/>
            <person name="Nagata Y."/>
            <person name="Naito S."/>
            <person name="Nakashima M."/>
            <person name="Nakama Y."/>
            <person name="Nakamichi Y."/>
            <person name="Nakamura M."/>
            <person name="Meguro A."/>
            <person name="Negishi M."/>
            <person name="Ohta I."/>
            <person name="Ohta T."/>
            <person name="Okamoto M."/>
            <person name="Ono N."/>
            <person name="Saji S."/>
            <person name="Sakaguchi M."/>
            <person name="Sakai K."/>
            <person name="Shibata M."/>
            <person name="Shimokawa T."/>
            <person name="Song J."/>
            <person name="Takazaki Y."/>
            <person name="Terasawa K."/>
            <person name="Tsugane M."/>
            <person name="Tsuji K."/>
            <person name="Ueda S."/>
            <person name="Waki K."/>
            <person name="Yamagata H."/>
            <person name="Yamamoto M."/>
            <person name="Yamamoto S."/>
            <person name="Yamane H."/>
            <person name="Yoshiki S."/>
            <person name="Yoshihara R."/>
            <person name="Yukawa K."/>
            <person name="Zhong H."/>
            <person name="Yano M."/>
            <person name="Yuan Q."/>
            <person name="Ouyang S."/>
            <person name="Liu J."/>
            <person name="Jones K.M."/>
            <person name="Gansberger K."/>
            <person name="Moffat K."/>
            <person name="Hill J."/>
            <person name="Bera J."/>
            <person name="Fadrosh D."/>
            <person name="Jin S."/>
            <person name="Johri S."/>
            <person name="Kim M."/>
            <person name="Overton L."/>
            <person name="Reardon M."/>
            <person name="Tsitrin T."/>
            <person name="Vuong H."/>
            <person name="Weaver B."/>
            <person name="Ciecko A."/>
            <person name="Tallon L."/>
            <person name="Jackson J."/>
            <person name="Pai G."/>
            <person name="Aken S.V."/>
            <person name="Utterback T."/>
            <person name="Reidmuller S."/>
            <person name="Feldblyum T."/>
            <person name="Hsiao J."/>
            <person name="Zismann V."/>
            <person name="Iobst S."/>
            <person name="de Vazeille A.R."/>
            <person name="Buell C.R."/>
            <person name="Ying K."/>
            <person name="Li Y."/>
            <person name="Lu T."/>
            <person name="Huang Y."/>
            <person name="Zhao Q."/>
            <person name="Feng Q."/>
            <person name="Zhang L."/>
            <person name="Zhu J."/>
            <person name="Weng Q."/>
            <person name="Mu J."/>
            <person name="Lu Y."/>
            <person name="Fan D."/>
            <person name="Liu Y."/>
            <person name="Guan J."/>
            <person name="Zhang Y."/>
            <person name="Yu S."/>
            <person name="Liu X."/>
            <person name="Zhang Y."/>
            <person name="Hong G."/>
            <person name="Han B."/>
            <person name="Choisne N."/>
            <person name="Demange N."/>
            <person name="Orjeda G."/>
            <person name="Samain S."/>
            <person name="Cattolico L."/>
            <person name="Pelletier E."/>
            <person name="Couloux A."/>
            <person name="Segurens B."/>
            <person name="Wincker P."/>
            <person name="D'Hont A."/>
            <person name="Scarpelli C."/>
            <person name="Weissenbach J."/>
            <person name="Salanoubat M."/>
            <person name="Quetier F."/>
            <person name="Yu Y."/>
            <person name="Kim H.R."/>
            <person name="Rambo T."/>
            <person name="Currie J."/>
            <person name="Collura K."/>
            <person name="Luo M."/>
            <person name="Yang T."/>
            <person name="Ammiraju J.S.S."/>
            <person name="Engler F."/>
            <person name="Soderlund C."/>
            <person name="Wing R.A."/>
            <person name="Palmer L.E."/>
            <person name="de la Bastide M."/>
            <person name="Spiegel L."/>
            <person name="Nascimento L."/>
            <person name="Zutavern T."/>
            <person name="O'Shaughnessy A."/>
            <person name="Dike S."/>
            <person name="Dedhia N."/>
            <person name="Preston R."/>
            <person name="Balija V."/>
            <person name="McCombie W.R."/>
            <person name="Chow T."/>
            <person name="Chen H."/>
            <person name="Chung M."/>
            <person name="Chen C."/>
            <person name="Shaw J."/>
            <person name="Wu H."/>
            <person name="Hsiao K."/>
            <person name="Chao Y."/>
            <person name="Chu M."/>
            <person name="Cheng C."/>
            <person name="Hour A."/>
            <person name="Lee P."/>
            <person name="Lin S."/>
            <person name="Lin Y."/>
            <person name="Liou J."/>
            <person name="Liu S."/>
            <person name="Hsing Y."/>
            <person name="Raghuvanshi S."/>
            <person name="Mohanty A."/>
            <person name="Bharti A.K."/>
            <person name="Gaur A."/>
            <person name="Gupta V."/>
            <person name="Kumar D."/>
            <person name="Ravi V."/>
            <person name="Vij S."/>
            <person name="Kapur A."/>
            <person name="Khurana P."/>
            <person name="Khurana P."/>
            <person name="Khurana J.P."/>
            <person name="Tyagi A.K."/>
            <person name="Gaikwad K."/>
            <person name="Singh A."/>
            <person name="Dalal V."/>
            <person name="Srivastava S."/>
            <person name="Dixit A."/>
            <person name="Pal A.K."/>
            <person name="Ghazi I.A."/>
            <person name="Yadav M."/>
            <person name="Pandit A."/>
            <person name="Bhargava A."/>
            <person name="Sureshbabu K."/>
            <person name="Batra K."/>
            <person name="Sharma T.R."/>
            <person name="Mohapatra T."/>
            <person name="Singh N.K."/>
            <person name="Messing J."/>
            <person name="Nelson A.B."/>
            <person name="Fuks G."/>
            <person name="Kavchok S."/>
            <person name="Keizer G."/>
            <person name="Linton E."/>
            <person name="Llaca V."/>
            <person name="Song R."/>
            <person name="Tanyolac B."/>
            <person name="Young S."/>
            <person name="Ho-Il K."/>
            <person name="Hahn J.H."/>
            <person name="Sangsakoo G."/>
            <person name="Vanavichit A."/>
            <person name="de Mattos Luiz.A.T."/>
            <person name="Zimmer P.D."/>
            <person name="Malone G."/>
            <person name="Dellagostin O."/>
            <person name="de Oliveira A.C."/>
            <person name="Bevan M."/>
            <person name="Bancroft I."/>
            <person name="Minx P."/>
            <person name="Cordum H."/>
            <person name="Wilson R."/>
            <person name="Cheng Z."/>
            <person name="Jin W."/>
            <person name="Jiang J."/>
            <person name="Leong S.A."/>
            <person name="Iwama H."/>
            <person name="Gojobori T."/>
            <person name="Itoh T."/>
            <person name="Niimura Y."/>
            <person name="Fujii Y."/>
            <person name="Habara T."/>
            <person name="Sakai H."/>
            <person name="Sato Y."/>
            <person name="Wilson G."/>
            <person name="Kumar K."/>
            <person name="McCouch S."/>
            <person name="Juretic N."/>
            <person name="Hoen D."/>
            <person name="Wright S."/>
            <person name="Bruskiewich R."/>
            <person name="Bureau T."/>
            <person name="Miyao A."/>
            <person name="Hirochika H."/>
            <person name="Nishikawa T."/>
            <person name="Kadowaki K."/>
            <person name="Sugiura M."/>
            <person name="Burr B."/>
            <person name="Sasaki T."/>
        </authorList>
    </citation>
    <scope>NUCLEOTIDE SEQUENCE [LARGE SCALE GENOMIC DNA]</scope>
    <source>
        <strain evidence="4">cv. Nipponbare</strain>
    </source>
</reference>
<evidence type="ECO:0000313" key="3">
    <source>
        <dbReference type="EMBL" id="AAX95628.1"/>
    </source>
</evidence>
<reference evidence="3" key="2">
    <citation type="submission" date="2005-04" db="EMBL/GenBank/DDBJ databases">
        <authorList>
            <person name="Buell R."/>
        </authorList>
    </citation>
    <scope>NUCLEOTIDE SEQUENCE</scope>
</reference>
<feature type="compositionally biased region" description="Basic and acidic residues" evidence="1">
    <location>
        <begin position="301"/>
        <end position="319"/>
    </location>
</feature>
<reference evidence="2" key="3">
    <citation type="submission" date="2006-01" db="EMBL/GenBank/DDBJ databases">
        <title>Oryza sativa chromosome 3 BAC OSJNBb0031G04 genomic sequence.</title>
        <authorList>
            <person name="Buell C.R."/>
            <person name="Yuan Q."/>
            <person name="Ouyang S."/>
            <person name="Liu J."/>
            <person name="Moffat K.S."/>
            <person name="Hill J.N."/>
            <person name="Gansberger K."/>
            <person name="Brenner M."/>
            <person name="Burgess S."/>
            <person name="Hance M."/>
            <person name="Shvartsbeyn M."/>
            <person name="Tsitrin T."/>
            <person name="Riggs F."/>
            <person name="Hsiao J."/>
            <person name="Zismann V."/>
            <person name="Blunt S."/>
            <person name="Pai G."/>
            <person name="VanAken S.E."/>
            <person name="Utterback T.R."/>
            <person name="Feldblyum T.V."/>
            <person name="Kalb E."/>
            <person name="Quackenbush J."/>
            <person name="Salzberg S.L."/>
            <person name="White O."/>
            <person name="Fraser C.M."/>
        </authorList>
    </citation>
    <scope>NUCLEOTIDE SEQUENCE</scope>
</reference>
<feature type="region of interest" description="Disordered" evidence="1">
    <location>
        <begin position="301"/>
        <end position="327"/>
    </location>
</feature>
<dbReference type="Pfam" id="PF14223">
    <property type="entry name" value="Retrotran_gag_2"/>
    <property type="match status" value="1"/>
</dbReference>
<protein>
    <submittedName>
        <fullName evidence="2">Gag-pol polyprotein</fullName>
    </submittedName>
</protein>
<proteinExistence type="predicted"/>
<evidence type="ECO:0000313" key="4">
    <source>
        <dbReference type="Proteomes" id="UP000000763"/>
    </source>
</evidence>
<dbReference type="AlphaFoldDB" id="Q53RN5"/>
<dbReference type="PANTHER" id="PTHR34676:SF17">
    <property type="entry name" value="OS06G0684500 PROTEIN"/>
    <property type="match status" value="1"/>
</dbReference>
<dbReference type="EMBL" id="AC090714">
    <property type="protein sequence ID" value="AAK92686.1"/>
    <property type="molecule type" value="Genomic_DNA"/>
</dbReference>
<reference evidence="4" key="5">
    <citation type="journal article" date="2008" name="Nucleic Acids Res.">
        <title>The rice annotation project database (RAP-DB): 2008 update.</title>
        <authorList>
            <consortium name="The rice annotation project (RAP)"/>
        </authorList>
    </citation>
    <scope>GENOME REANNOTATION</scope>
    <source>
        <strain evidence="4">cv. Nipponbare</strain>
    </source>
</reference>
<gene>
    <name evidence="2" type="primary">OSJNBb0031G04.26</name>
</gene>